<reference evidence="2 3" key="1">
    <citation type="submission" date="2022-05" db="EMBL/GenBank/DDBJ databases">
        <authorList>
            <consortium name="Genoscope - CEA"/>
            <person name="William W."/>
        </authorList>
    </citation>
    <scope>NUCLEOTIDE SEQUENCE [LARGE SCALE GENOMIC DNA]</scope>
</reference>
<dbReference type="Gene3D" id="2.160.20.10">
    <property type="entry name" value="Single-stranded right-handed beta-helix, Pectin lyase-like"/>
    <property type="match status" value="2"/>
</dbReference>
<dbReference type="InterPro" id="IPR012334">
    <property type="entry name" value="Pectin_lyas_fold"/>
</dbReference>
<keyword evidence="1" id="KW-0732">Signal</keyword>
<keyword evidence="3" id="KW-1185">Reference proteome</keyword>
<evidence type="ECO:0000313" key="3">
    <source>
        <dbReference type="Proteomes" id="UP001159405"/>
    </source>
</evidence>
<gene>
    <name evidence="2" type="ORF">PLOB_00012575</name>
</gene>
<dbReference type="Proteomes" id="UP001159405">
    <property type="component" value="Unassembled WGS sequence"/>
</dbReference>
<protein>
    <recommendedName>
        <fullName evidence="4">Right handed beta helix domain-containing protein</fullName>
    </recommendedName>
</protein>
<dbReference type="PANTHER" id="PTHR36453:SF1">
    <property type="entry name" value="RIGHT HANDED BETA HELIX DOMAIN-CONTAINING PROTEIN"/>
    <property type="match status" value="1"/>
</dbReference>
<dbReference type="EMBL" id="CALNXK010000017">
    <property type="protein sequence ID" value="CAH3104900.1"/>
    <property type="molecule type" value="Genomic_DNA"/>
</dbReference>
<dbReference type="PANTHER" id="PTHR36453">
    <property type="entry name" value="SECRETED PROTEIN-RELATED"/>
    <property type="match status" value="1"/>
</dbReference>
<dbReference type="SUPFAM" id="SSF51126">
    <property type="entry name" value="Pectin lyase-like"/>
    <property type="match status" value="1"/>
</dbReference>
<evidence type="ECO:0008006" key="4">
    <source>
        <dbReference type="Google" id="ProtNLM"/>
    </source>
</evidence>
<feature type="chain" id="PRO_5045823287" description="Right handed beta helix domain-containing protein" evidence="1">
    <location>
        <begin position="26"/>
        <end position="737"/>
    </location>
</feature>
<feature type="signal peptide" evidence="1">
    <location>
        <begin position="1"/>
        <end position="25"/>
    </location>
</feature>
<proteinExistence type="predicted"/>
<evidence type="ECO:0000313" key="2">
    <source>
        <dbReference type="EMBL" id="CAH3104900.1"/>
    </source>
</evidence>
<accession>A0ABN8ND33</accession>
<dbReference type="InterPro" id="IPR011050">
    <property type="entry name" value="Pectin_lyase_fold/virulence"/>
</dbReference>
<organism evidence="2 3">
    <name type="scientific">Porites lobata</name>
    <dbReference type="NCBI Taxonomy" id="104759"/>
    <lineage>
        <taxon>Eukaryota</taxon>
        <taxon>Metazoa</taxon>
        <taxon>Cnidaria</taxon>
        <taxon>Anthozoa</taxon>
        <taxon>Hexacorallia</taxon>
        <taxon>Scleractinia</taxon>
        <taxon>Fungiina</taxon>
        <taxon>Poritidae</taxon>
        <taxon>Porites</taxon>
    </lineage>
</organism>
<evidence type="ECO:0000256" key="1">
    <source>
        <dbReference type="SAM" id="SignalP"/>
    </source>
</evidence>
<sequence length="737" mass="82716">MVLISTMERFLFLTAFAILPTICASATVYYVDGSNGNDLNRGDSIQNAFASIKACVDALNGPGDECHIRAGRYHQPVFQISGKQGSQSQPIVIRGYQDEAPVIDGTIPLAPKAGWKLDPKTGIFSAKIDQDVWQLFVDDEMMTNARWPNALWSDKTVFLNKYWAKSHKSSKRGKMVDSGQKDLAGSGINAEGAMAILNIGSFNTFTTAVKRHSPGQNFFTYDDKFGDIKFKPDHNQYFLEDKLDFLDNAGEWFYDKGSKKVYVKTLDGMSPEGRIRGKVQTYAFIITKCKHVHFKQMTFFGTTLKARPTRKWDVIEGLHFDTINFKFPSYSMRMLGLTNPPLCTVIEASRGKSFQLINSTFFGSDGMALRYSGKGVLLQNNLFEYNDWSVAIMTHKSGGFGTVISNGYEDKFIRNTLRFNGAGSGFRPSGRDPIVKLNHVHHQCWGMLQHDGAGVQFQIDAQTNAVSQQNWVHSSPKYGLRFDGQPPRVGRYGTMKENVVWKCGGIMVKGDYHKVLNNLAFEKRNEKSGDRQGDGCALCVLKFVRSNPTEINRNSEVVKNAADVANGGKRKRPRGIYRLAGKTVKFNSIGEVRPEVMDADNLDFRPRNGSAYVEHQAGPYLYNPQGKYYWIPGRQLYKASTPVPPDGSKTVKTDRDAVMWLNAYGVSTHHVYFGTNKANVAEATSKSSEHQAKITDDGNVYYLTKNLQSGITYYWRVDAEMEEQIIYRGDVWSFQTA</sequence>
<name>A0ABN8ND33_9CNID</name>
<comment type="caution">
    <text evidence="2">The sequence shown here is derived from an EMBL/GenBank/DDBJ whole genome shotgun (WGS) entry which is preliminary data.</text>
</comment>